<feature type="transmembrane region" description="Helical" evidence="1">
    <location>
        <begin position="24"/>
        <end position="45"/>
    </location>
</feature>
<dbReference type="Gene3D" id="3.30.700.10">
    <property type="entry name" value="Glycoprotein, Type 4 Pilin"/>
    <property type="match status" value="1"/>
</dbReference>
<keyword evidence="1" id="KW-0812">Transmembrane</keyword>
<dbReference type="Proteomes" id="UP001597048">
    <property type="component" value="Unassembled WGS sequence"/>
</dbReference>
<dbReference type="Pfam" id="PF07963">
    <property type="entry name" value="N_methyl"/>
    <property type="match status" value="1"/>
</dbReference>
<gene>
    <name evidence="2" type="ORF">ACFQ1C_00545</name>
</gene>
<protein>
    <submittedName>
        <fullName evidence="2">Tfp pilus assembly protein FimT/FimU</fullName>
    </submittedName>
</protein>
<accession>A0ABW3KCL6</accession>
<dbReference type="InterPro" id="IPR012902">
    <property type="entry name" value="N_methyl_site"/>
</dbReference>
<dbReference type="PROSITE" id="PS00409">
    <property type="entry name" value="PROKAR_NTER_METHYL"/>
    <property type="match status" value="1"/>
</dbReference>
<proteinExistence type="predicted"/>
<organism evidence="2 3">
    <name type="scientific">Oceanisphaera ostreae</name>
    <dbReference type="NCBI Taxonomy" id="914151"/>
    <lineage>
        <taxon>Bacteria</taxon>
        <taxon>Pseudomonadati</taxon>
        <taxon>Pseudomonadota</taxon>
        <taxon>Gammaproteobacteria</taxon>
        <taxon>Aeromonadales</taxon>
        <taxon>Aeromonadaceae</taxon>
        <taxon>Oceanisphaera</taxon>
    </lineage>
</organism>
<dbReference type="SUPFAM" id="SSF54523">
    <property type="entry name" value="Pili subunits"/>
    <property type="match status" value="1"/>
</dbReference>
<evidence type="ECO:0000313" key="2">
    <source>
        <dbReference type="EMBL" id="MFD1006658.1"/>
    </source>
</evidence>
<dbReference type="EMBL" id="JBHTJS010000002">
    <property type="protein sequence ID" value="MFD1006658.1"/>
    <property type="molecule type" value="Genomic_DNA"/>
</dbReference>
<name>A0ABW3KCL6_9GAMM</name>
<dbReference type="RefSeq" id="WP_379556585.1">
    <property type="nucleotide sequence ID" value="NZ_JBHTJS010000002.1"/>
</dbReference>
<sequence length="195" mass="21133">MNHPSSLLNFQSSFPLHWQSKQSGFTLIELVLVLVLVGILSAVVAPRLMINSQFEGRLQADKLVGLLRQAQLRAMNDPQAVKIGSEPSRCSKVFINTDGFSIANNCESGLLSKEVINTNASQGYFVGTRDFNNSAYTGPSLTVQFGQPATDTKFLSEPSLLGQPFIGSEQLKKTLTITIGGKAVHIEPEGYIHGP</sequence>
<evidence type="ECO:0000313" key="3">
    <source>
        <dbReference type="Proteomes" id="UP001597048"/>
    </source>
</evidence>
<evidence type="ECO:0000256" key="1">
    <source>
        <dbReference type="SAM" id="Phobius"/>
    </source>
</evidence>
<dbReference type="InterPro" id="IPR045584">
    <property type="entry name" value="Pilin-like"/>
</dbReference>
<dbReference type="NCBIfam" id="TIGR02532">
    <property type="entry name" value="IV_pilin_GFxxxE"/>
    <property type="match status" value="1"/>
</dbReference>
<keyword evidence="1" id="KW-0472">Membrane</keyword>
<keyword evidence="1" id="KW-1133">Transmembrane helix</keyword>
<keyword evidence="3" id="KW-1185">Reference proteome</keyword>
<comment type="caution">
    <text evidence="2">The sequence shown here is derived from an EMBL/GenBank/DDBJ whole genome shotgun (WGS) entry which is preliminary data.</text>
</comment>
<reference evidence="3" key="1">
    <citation type="journal article" date="2019" name="Int. J. Syst. Evol. Microbiol.">
        <title>The Global Catalogue of Microorganisms (GCM) 10K type strain sequencing project: providing services to taxonomists for standard genome sequencing and annotation.</title>
        <authorList>
            <consortium name="The Broad Institute Genomics Platform"/>
            <consortium name="The Broad Institute Genome Sequencing Center for Infectious Disease"/>
            <person name="Wu L."/>
            <person name="Ma J."/>
        </authorList>
    </citation>
    <scope>NUCLEOTIDE SEQUENCE [LARGE SCALE GENOMIC DNA]</scope>
    <source>
        <strain evidence="3">CCUG 60525</strain>
    </source>
</reference>